<keyword evidence="1" id="KW-1133">Transmembrane helix</keyword>
<sequence length="536" mass="59982">MSKLTTWFFVLVLTIPLLIPLMKAGYPVTHDGLWAVVRQAEMHRELKDGQFPPRWSNYLNHGYGYPLFSFTYPLPYLLGEVFVLSGFGLVTSVKLLFALSVLGSAVSFFLLSNYLWNKWGGLVATAFYLYAPYRMLNLFVRGSLGESLAFVLYPLLFFLGLKLIRKPEPLTSVLLALFTALLITTHNISVILFAPFFAAWLLFHLWQEKLLVTRNVFLLSISLSIGVLLAAFFWLPAMAEKPLIALNQVPLVDKRSSFLTMPELLGQVKSAQTGIQLTPGLFHLLSAIVGIWFIVKQVKTVQQKYTALFLNLLAGVTLLLLFPVSLPIWQLPFLKEIDFPWRVLGMLTFLLSLLTGVMITEKSGKYFAIPLILGIVIVNLQYVKVTSRIYETDAYFATNDATTTSHDELMPVGVSEKPKNRPANFVETGSAQAIISGYTERSSQINFQITTDINTWARLHKLQFPGWKLYINGKQTAVETVPKTGIMQFTVPSGTSNVVFVFTNTPVRIVANALSVAGIFSLAGLWIVSRKLFPSS</sequence>
<reference evidence="3 4" key="1">
    <citation type="journal article" date="2015" name="Nature">
        <title>rRNA introns, odd ribosomes, and small enigmatic genomes across a large radiation of phyla.</title>
        <authorList>
            <person name="Brown C.T."/>
            <person name="Hug L.A."/>
            <person name="Thomas B.C."/>
            <person name="Sharon I."/>
            <person name="Castelle C.J."/>
            <person name="Singh A."/>
            <person name="Wilkins M.J."/>
            <person name="Williams K.H."/>
            <person name="Banfield J.F."/>
        </authorList>
    </citation>
    <scope>NUCLEOTIDE SEQUENCE [LARGE SCALE GENOMIC DNA]</scope>
</reference>
<feature type="transmembrane region" description="Helical" evidence="1">
    <location>
        <begin position="215"/>
        <end position="235"/>
    </location>
</feature>
<comment type="caution">
    <text evidence="3">The sequence shown here is derived from an EMBL/GenBank/DDBJ whole genome shotgun (WGS) entry which is preliminary data.</text>
</comment>
<evidence type="ECO:0000259" key="2">
    <source>
        <dbReference type="Pfam" id="PF10131"/>
    </source>
</evidence>
<accession>A0A0G1ES37</accession>
<evidence type="ECO:0000256" key="1">
    <source>
        <dbReference type="SAM" id="Phobius"/>
    </source>
</evidence>
<keyword evidence="1" id="KW-0472">Membrane</keyword>
<feature type="domain" description="Membrane protein 6-pyruvoyl-tetrahydropterin synthase-related" evidence="2">
    <location>
        <begin position="72"/>
        <end position="378"/>
    </location>
</feature>
<dbReference type="AlphaFoldDB" id="A0A0G1ES37"/>
<feature type="transmembrane region" description="Helical" evidence="1">
    <location>
        <begin position="307"/>
        <end position="329"/>
    </location>
</feature>
<feature type="transmembrane region" description="Helical" evidence="1">
    <location>
        <begin position="341"/>
        <end position="359"/>
    </location>
</feature>
<dbReference type="EMBL" id="LCFB01000004">
    <property type="protein sequence ID" value="KKS85881.1"/>
    <property type="molecule type" value="Genomic_DNA"/>
</dbReference>
<organism evidence="3 4">
    <name type="scientific">Candidatus Gottesmanbacteria bacterium GW2011_GWA1_43_11</name>
    <dbReference type="NCBI Taxonomy" id="1618436"/>
    <lineage>
        <taxon>Bacteria</taxon>
        <taxon>Candidatus Gottesmaniibacteriota</taxon>
    </lineage>
</organism>
<feature type="transmembrane region" description="Helical" evidence="1">
    <location>
        <begin position="274"/>
        <end position="295"/>
    </location>
</feature>
<evidence type="ECO:0000313" key="4">
    <source>
        <dbReference type="Proteomes" id="UP000034543"/>
    </source>
</evidence>
<evidence type="ECO:0000313" key="3">
    <source>
        <dbReference type="EMBL" id="KKS85881.1"/>
    </source>
</evidence>
<proteinExistence type="predicted"/>
<gene>
    <name evidence="3" type="ORF">UV59_C0004G0029</name>
</gene>
<feature type="transmembrane region" description="Helical" evidence="1">
    <location>
        <begin position="509"/>
        <end position="528"/>
    </location>
</feature>
<feature type="transmembrane region" description="Helical" evidence="1">
    <location>
        <begin position="95"/>
        <end position="116"/>
    </location>
</feature>
<feature type="transmembrane region" description="Helical" evidence="1">
    <location>
        <begin position="147"/>
        <end position="164"/>
    </location>
</feature>
<keyword evidence="1" id="KW-0812">Transmembrane</keyword>
<dbReference type="Pfam" id="PF10131">
    <property type="entry name" value="PTPS_related"/>
    <property type="match status" value="1"/>
</dbReference>
<dbReference type="Proteomes" id="UP000034543">
    <property type="component" value="Unassembled WGS sequence"/>
</dbReference>
<feature type="transmembrane region" description="Helical" evidence="1">
    <location>
        <begin position="366"/>
        <end position="383"/>
    </location>
</feature>
<name>A0A0G1ES37_9BACT</name>
<feature type="transmembrane region" description="Helical" evidence="1">
    <location>
        <begin position="170"/>
        <end position="203"/>
    </location>
</feature>
<protein>
    <recommendedName>
        <fullName evidence="2">Membrane protein 6-pyruvoyl-tetrahydropterin synthase-related domain-containing protein</fullName>
    </recommendedName>
</protein>
<dbReference type="InterPro" id="IPR018776">
    <property type="entry name" value="Membrane_prot_PTPS-rel_domain"/>
</dbReference>
<dbReference type="STRING" id="1618436.UV59_C0004G0029"/>